<dbReference type="EMBL" id="JAPEVI010000003">
    <property type="protein sequence ID" value="MCX2725747.1"/>
    <property type="molecule type" value="Genomic_DNA"/>
</dbReference>
<feature type="region of interest" description="Disordered" evidence="1">
    <location>
        <begin position="49"/>
        <end position="106"/>
    </location>
</feature>
<gene>
    <name evidence="2" type="ORF">ON753_25870</name>
</gene>
<evidence type="ECO:0000313" key="3">
    <source>
        <dbReference type="Proteomes" id="UP001300261"/>
    </source>
</evidence>
<accession>A0ABT3R9B2</accession>
<feature type="region of interest" description="Disordered" evidence="1">
    <location>
        <begin position="1"/>
        <end position="23"/>
    </location>
</feature>
<feature type="compositionally biased region" description="Basic and acidic residues" evidence="1">
    <location>
        <begin position="62"/>
        <end position="74"/>
    </location>
</feature>
<organism evidence="2 3">
    <name type="scientific">Roseibium salinum</name>
    <dbReference type="NCBI Taxonomy" id="1604349"/>
    <lineage>
        <taxon>Bacteria</taxon>
        <taxon>Pseudomonadati</taxon>
        <taxon>Pseudomonadota</taxon>
        <taxon>Alphaproteobacteria</taxon>
        <taxon>Hyphomicrobiales</taxon>
        <taxon>Stappiaceae</taxon>
        <taxon>Roseibium</taxon>
    </lineage>
</organism>
<evidence type="ECO:0000313" key="2">
    <source>
        <dbReference type="EMBL" id="MCX2725747.1"/>
    </source>
</evidence>
<name>A0ABT3R9B2_9HYPH</name>
<sequence length="106" mass="11742">MISTSSLRRSARPPRQEAPTHLFTVGQAVRLKGGFGRPALTADVFHVTGTLPPKDGSPQYRIRNDDERHERVTTEDNLEPVSMPQTGDGEALIERTFGNGQRTETK</sequence>
<dbReference type="RefSeq" id="WP_265966887.1">
    <property type="nucleotide sequence ID" value="NZ_JAPEVI010000003.1"/>
</dbReference>
<reference evidence="2 3" key="1">
    <citation type="journal article" date="2016" name="Int. J. Syst. Evol. Microbiol.">
        <title>Labrenzia salina sp. nov., isolated from the rhizosphere of the halophyte Arthrocnemum macrostachyum.</title>
        <authorList>
            <person name="Camacho M."/>
            <person name="Redondo-Gomez S."/>
            <person name="Rodriguez-Llorente I."/>
            <person name="Rohde M."/>
            <person name="Sproer C."/>
            <person name="Schumann P."/>
            <person name="Klenk H.P."/>
            <person name="Montero-Calasanz M.D.C."/>
        </authorList>
    </citation>
    <scope>NUCLEOTIDE SEQUENCE [LARGE SCALE GENOMIC DNA]</scope>
    <source>
        <strain evidence="2 3">DSM 29163</strain>
    </source>
</reference>
<dbReference type="Proteomes" id="UP001300261">
    <property type="component" value="Unassembled WGS sequence"/>
</dbReference>
<comment type="caution">
    <text evidence="2">The sequence shown here is derived from an EMBL/GenBank/DDBJ whole genome shotgun (WGS) entry which is preliminary data.</text>
</comment>
<proteinExistence type="predicted"/>
<evidence type="ECO:0000256" key="1">
    <source>
        <dbReference type="SAM" id="MobiDB-lite"/>
    </source>
</evidence>
<protein>
    <submittedName>
        <fullName evidence="2">Uncharacterized protein</fullName>
    </submittedName>
</protein>
<keyword evidence="3" id="KW-1185">Reference proteome</keyword>